<sequence length="415" mass="44839">MNGCGGARQAASPPASAAREATAREVSAASIQLVESAPLETTLDRPDVPNAADTWVAMIDGAKRTLDFAEFYASEAEGKDLASSRLTAVIDATLRATKRGVKVRFLADASFLSKYPQVLARFEREGIAVRTIDYGKLAGGILHAKYFVVDGEESFVGSQNFDWRALTHIQEMGVRVRSKEIAGALLDVLDTDWELAGGSPRETRVRQHALADGVIAEHGERLTLVASPKGWLPSETEWDLPKLVALLDGAKQSIDVQVLTYKAKSRSGEAFTTLDDALRRAASRGVHVRLLVSEWSIKPGSDGRKALDDLAHVKNVDVRAIVIPPFSGGEIPFARVAHAKYMIVDGAHGWVGTSNWEGDYFDRTRNVGIIADGGALPTSLERFFEGNWTSGYVSPLKAPDDASAPRPASTDSARR</sequence>
<dbReference type="InterPro" id="IPR025202">
    <property type="entry name" value="PLD-like_dom"/>
</dbReference>
<dbReference type="PROSITE" id="PS50035">
    <property type="entry name" value="PLD"/>
    <property type="match status" value="2"/>
</dbReference>
<evidence type="ECO:0000313" key="3">
    <source>
        <dbReference type="EMBL" id="AKU98497.1"/>
    </source>
</evidence>
<dbReference type="CDD" id="cd09107">
    <property type="entry name" value="PLDc_vPLD3_4_5_like_2"/>
    <property type="match status" value="1"/>
</dbReference>
<dbReference type="Proteomes" id="UP000064967">
    <property type="component" value="Chromosome"/>
</dbReference>
<dbReference type="GO" id="GO:0006793">
    <property type="term" value="P:phosphorus metabolic process"/>
    <property type="evidence" value="ECO:0007669"/>
    <property type="project" value="UniProtKB-ARBA"/>
</dbReference>
<feature type="domain" description="PLD phosphodiesterase" evidence="2">
    <location>
        <begin position="138"/>
        <end position="165"/>
    </location>
</feature>
<feature type="region of interest" description="Disordered" evidence="1">
    <location>
        <begin position="395"/>
        <end position="415"/>
    </location>
</feature>
<dbReference type="PANTHER" id="PTHR10185:SF17">
    <property type="entry name" value="GM01519P-RELATED"/>
    <property type="match status" value="1"/>
</dbReference>
<feature type="compositionally biased region" description="Low complexity" evidence="1">
    <location>
        <begin position="401"/>
        <end position="415"/>
    </location>
</feature>
<feature type="domain" description="PLD phosphodiesterase" evidence="2">
    <location>
        <begin position="333"/>
        <end position="360"/>
    </location>
</feature>
<keyword evidence="4" id="KW-1185">Reference proteome</keyword>
<dbReference type="STRING" id="1391654.AKJ09_05161"/>
<evidence type="ECO:0000259" key="2">
    <source>
        <dbReference type="PROSITE" id="PS50035"/>
    </source>
</evidence>
<proteinExistence type="predicted"/>
<feature type="region of interest" description="Disordered" evidence="1">
    <location>
        <begin position="1"/>
        <end position="21"/>
    </location>
</feature>
<dbReference type="InterPro" id="IPR001736">
    <property type="entry name" value="PLipase_D/transphosphatidylase"/>
</dbReference>
<reference evidence="3 4" key="1">
    <citation type="submission" date="2015-08" db="EMBL/GenBank/DDBJ databases">
        <authorList>
            <person name="Babu N.S."/>
            <person name="Beckwith C.J."/>
            <person name="Beseler K.G."/>
            <person name="Brison A."/>
            <person name="Carone J.V."/>
            <person name="Caskin T.P."/>
            <person name="Diamond M."/>
            <person name="Durham M.E."/>
            <person name="Foxe J.M."/>
            <person name="Go M."/>
            <person name="Henderson B.A."/>
            <person name="Jones I.B."/>
            <person name="McGettigan J.A."/>
            <person name="Micheletti S.J."/>
            <person name="Nasrallah M.E."/>
            <person name="Ortiz D."/>
            <person name="Piller C.R."/>
            <person name="Privatt S.R."/>
            <person name="Schneider S.L."/>
            <person name="Sharp S."/>
            <person name="Smith T.C."/>
            <person name="Stanton J.D."/>
            <person name="Ullery H.E."/>
            <person name="Wilson R.J."/>
            <person name="Serrano M.G."/>
            <person name="Buck G."/>
            <person name="Lee V."/>
            <person name="Wang Y."/>
            <person name="Carvalho R."/>
            <person name="Voegtly L."/>
            <person name="Shi R."/>
            <person name="Duckworth R."/>
            <person name="Johnson A."/>
            <person name="Loviza R."/>
            <person name="Walstead R."/>
            <person name="Shah Z."/>
            <person name="Kiflezghi M."/>
            <person name="Wade K."/>
            <person name="Ball S.L."/>
            <person name="Bradley K.W."/>
            <person name="Asai D.J."/>
            <person name="Bowman C.A."/>
            <person name="Russell D.A."/>
            <person name="Pope W.H."/>
            <person name="Jacobs-Sera D."/>
            <person name="Hendrix R.W."/>
            <person name="Hatfull G.F."/>
        </authorList>
    </citation>
    <scope>NUCLEOTIDE SEQUENCE [LARGE SCALE GENOMIC DNA]</scope>
    <source>
        <strain evidence="3 4">DSM 27648</strain>
    </source>
</reference>
<dbReference type="InterPro" id="IPR050874">
    <property type="entry name" value="Diverse_PLD-related"/>
</dbReference>
<feature type="compositionally biased region" description="Low complexity" evidence="1">
    <location>
        <begin position="7"/>
        <end position="21"/>
    </location>
</feature>
<gene>
    <name evidence="3" type="ORF">AKJ09_05161</name>
</gene>
<organism evidence="3 4">
    <name type="scientific">Labilithrix luteola</name>
    <dbReference type="NCBI Taxonomy" id="1391654"/>
    <lineage>
        <taxon>Bacteria</taxon>
        <taxon>Pseudomonadati</taxon>
        <taxon>Myxococcota</taxon>
        <taxon>Polyangia</taxon>
        <taxon>Polyangiales</taxon>
        <taxon>Labilitrichaceae</taxon>
        <taxon>Labilithrix</taxon>
    </lineage>
</organism>
<dbReference type="AlphaFoldDB" id="A0A0K1PYB2"/>
<dbReference type="SUPFAM" id="SSF56024">
    <property type="entry name" value="Phospholipase D/nuclease"/>
    <property type="match status" value="2"/>
</dbReference>
<dbReference type="EMBL" id="CP012333">
    <property type="protein sequence ID" value="AKU98497.1"/>
    <property type="molecule type" value="Genomic_DNA"/>
</dbReference>
<dbReference type="GO" id="GO:0003824">
    <property type="term" value="F:catalytic activity"/>
    <property type="evidence" value="ECO:0007669"/>
    <property type="project" value="InterPro"/>
</dbReference>
<name>A0A0K1PYB2_9BACT</name>
<dbReference type="Pfam" id="PF13091">
    <property type="entry name" value="PLDc_2"/>
    <property type="match status" value="2"/>
</dbReference>
<protein>
    <submittedName>
        <fullName evidence="3">Phospholipase D/Transphosphatidylase</fullName>
    </submittedName>
</protein>
<evidence type="ECO:0000313" key="4">
    <source>
        <dbReference type="Proteomes" id="UP000064967"/>
    </source>
</evidence>
<accession>A0A0K1PYB2</accession>
<evidence type="ECO:0000256" key="1">
    <source>
        <dbReference type="SAM" id="MobiDB-lite"/>
    </source>
</evidence>
<dbReference type="PANTHER" id="PTHR10185">
    <property type="entry name" value="PHOSPHOLIPASE D - RELATED"/>
    <property type="match status" value="1"/>
</dbReference>
<dbReference type="SMART" id="SM00155">
    <property type="entry name" value="PLDc"/>
    <property type="match status" value="2"/>
</dbReference>
<dbReference type="Gene3D" id="3.30.870.10">
    <property type="entry name" value="Endonuclease Chain A"/>
    <property type="match status" value="2"/>
</dbReference>
<dbReference type="KEGG" id="llu:AKJ09_05161"/>